<comment type="function">
    <text evidence="7">Possible subunit of a heme lyase.</text>
</comment>
<evidence type="ECO:0000256" key="3">
    <source>
        <dbReference type="ARBA" id="ARBA00022723"/>
    </source>
</evidence>
<keyword evidence="7" id="KW-1133">Transmembrane helix</keyword>
<keyword evidence="3 7" id="KW-0479">Metal-binding</keyword>
<dbReference type="OrthoDB" id="9804975at2"/>
<feature type="domain" description="CcmH/CycL/Ccl2/NrfF N-terminal" evidence="8">
    <location>
        <begin position="13"/>
        <end position="151"/>
    </location>
</feature>
<dbReference type="InterPro" id="IPR005616">
    <property type="entry name" value="CcmH/CycL/Ccl2/NrfF_N"/>
</dbReference>
<evidence type="ECO:0000313" key="9">
    <source>
        <dbReference type="EMBL" id="TWX66852.1"/>
    </source>
</evidence>
<keyword evidence="7" id="KW-0812">Transmembrane</keyword>
<keyword evidence="2 7" id="KW-0349">Heme</keyword>
<dbReference type="CDD" id="cd16378">
    <property type="entry name" value="CcmH_N"/>
    <property type="match status" value="1"/>
</dbReference>
<dbReference type="PROSITE" id="PS51257">
    <property type="entry name" value="PROKAR_LIPOPROTEIN"/>
    <property type="match status" value="1"/>
</dbReference>
<dbReference type="Gene3D" id="1.10.8.640">
    <property type="entry name" value="Cytochrome C biogenesis protein"/>
    <property type="match status" value="1"/>
</dbReference>
<evidence type="ECO:0000313" key="10">
    <source>
        <dbReference type="Proteomes" id="UP000321822"/>
    </source>
</evidence>
<comment type="similarity">
    <text evidence="1 7">Belongs to the CcmH/CycL/Ccl2/NrfF family.</text>
</comment>
<evidence type="ECO:0000256" key="2">
    <source>
        <dbReference type="ARBA" id="ARBA00022617"/>
    </source>
</evidence>
<dbReference type="Proteomes" id="UP000321822">
    <property type="component" value="Unassembled WGS sequence"/>
</dbReference>
<proteinExistence type="inferred from homology"/>
<organism evidence="9 10">
    <name type="scientific">Colwellia demingiae</name>
    <dbReference type="NCBI Taxonomy" id="89401"/>
    <lineage>
        <taxon>Bacteria</taxon>
        <taxon>Pseudomonadati</taxon>
        <taxon>Pseudomonadota</taxon>
        <taxon>Gammaproteobacteria</taxon>
        <taxon>Alteromonadales</taxon>
        <taxon>Colwelliaceae</taxon>
        <taxon>Colwellia</taxon>
    </lineage>
</organism>
<dbReference type="AlphaFoldDB" id="A0A5C6QDU9"/>
<accession>A0A5C6QDU9</accession>
<feature type="signal peptide" evidence="7">
    <location>
        <begin position="1"/>
        <end position="22"/>
    </location>
</feature>
<evidence type="ECO:0000259" key="8">
    <source>
        <dbReference type="Pfam" id="PF03918"/>
    </source>
</evidence>
<gene>
    <name evidence="9" type="ORF">ESZ36_14965</name>
</gene>
<comment type="caution">
    <text evidence="9">The sequence shown here is derived from an EMBL/GenBank/DDBJ whole genome shotgun (WGS) entry which is preliminary data.</text>
</comment>
<protein>
    <recommendedName>
        <fullName evidence="7">Cytochrome c-type biogenesis protein</fullName>
    </recommendedName>
</protein>
<dbReference type="FunFam" id="1.10.8.640:FF:000001">
    <property type="entry name" value="Cytochrome c-type biogenesis protein"/>
    <property type="match status" value="1"/>
</dbReference>
<evidence type="ECO:0000256" key="6">
    <source>
        <dbReference type="ARBA" id="ARBA00023004"/>
    </source>
</evidence>
<keyword evidence="10" id="KW-1185">Reference proteome</keyword>
<name>A0A5C6QDU9_9GAMM</name>
<keyword evidence="5" id="KW-0201">Cytochrome c-type biogenesis</keyword>
<keyword evidence="7" id="KW-0472">Membrane</keyword>
<feature type="transmembrane region" description="Helical" evidence="7">
    <location>
        <begin position="107"/>
        <end position="128"/>
    </location>
</feature>
<dbReference type="PANTHER" id="PTHR47870:SF1">
    <property type="entry name" value="CYTOCHROME C-TYPE BIOGENESIS PROTEIN CCMH"/>
    <property type="match status" value="1"/>
</dbReference>
<keyword evidence="6 7" id="KW-0408">Iron</keyword>
<dbReference type="GO" id="GO:0005886">
    <property type="term" value="C:plasma membrane"/>
    <property type="evidence" value="ECO:0007669"/>
    <property type="project" value="TreeGrafter"/>
</dbReference>
<dbReference type="RefSeq" id="WP_146789336.1">
    <property type="nucleotide sequence ID" value="NZ_VOLT01000007.1"/>
</dbReference>
<dbReference type="EMBL" id="VOLT01000007">
    <property type="protein sequence ID" value="TWX66852.1"/>
    <property type="molecule type" value="Genomic_DNA"/>
</dbReference>
<keyword evidence="4 7" id="KW-0732">Signal</keyword>
<evidence type="ECO:0000256" key="1">
    <source>
        <dbReference type="ARBA" id="ARBA00010342"/>
    </source>
</evidence>
<dbReference type="GO" id="GO:0046872">
    <property type="term" value="F:metal ion binding"/>
    <property type="evidence" value="ECO:0007669"/>
    <property type="project" value="UniProtKB-KW"/>
</dbReference>
<reference evidence="9 10" key="1">
    <citation type="submission" date="2019-07" db="EMBL/GenBank/DDBJ databases">
        <title>Genomes of sea-ice associated Colwellia species.</title>
        <authorList>
            <person name="Bowman J.P."/>
        </authorList>
    </citation>
    <scope>NUCLEOTIDE SEQUENCE [LARGE SCALE GENOMIC DNA]</scope>
    <source>
        <strain evidence="9 10">ACAM 459</strain>
    </source>
</reference>
<feature type="chain" id="PRO_5023072161" description="Cytochrome c-type biogenesis protein" evidence="7">
    <location>
        <begin position="23"/>
        <end position="155"/>
    </location>
</feature>
<sequence>MRLLSIFILTLAFACTTNIATASPVDTYEFNDEVTKIRFQALSKELRCPKCQNQNLADSNSPIAADLRRELYELLQQGKADSEIVNFMVDRYGEFVLYRPRVSELTYILWFGPAVLILLGIIVVIVIVRRKPVDKKTLALSSEQKEKLKNLTSDK</sequence>
<evidence type="ECO:0000256" key="5">
    <source>
        <dbReference type="ARBA" id="ARBA00022748"/>
    </source>
</evidence>
<dbReference type="Pfam" id="PF03918">
    <property type="entry name" value="CcmH"/>
    <property type="match status" value="1"/>
</dbReference>
<dbReference type="GO" id="GO:0017004">
    <property type="term" value="P:cytochrome complex assembly"/>
    <property type="evidence" value="ECO:0007669"/>
    <property type="project" value="UniProtKB-KW"/>
</dbReference>
<dbReference type="InterPro" id="IPR038297">
    <property type="entry name" value="CcmH/CycL/NrfF/Ccl2_sf"/>
</dbReference>
<evidence type="ECO:0000256" key="7">
    <source>
        <dbReference type="RuleBase" id="RU364112"/>
    </source>
</evidence>
<dbReference type="PANTHER" id="PTHR47870">
    <property type="entry name" value="CYTOCHROME C-TYPE BIOGENESIS PROTEIN CCMH"/>
    <property type="match status" value="1"/>
</dbReference>
<dbReference type="InterPro" id="IPR051263">
    <property type="entry name" value="C-type_cytochrome_biogenesis"/>
</dbReference>
<evidence type="ECO:0000256" key="4">
    <source>
        <dbReference type="ARBA" id="ARBA00022729"/>
    </source>
</evidence>